<name>A0A8H7ZGB0_9ASCO</name>
<dbReference type="EMBL" id="JAEOAQ010000005">
    <property type="protein sequence ID" value="KAG5418533.1"/>
    <property type="molecule type" value="Genomic_DNA"/>
</dbReference>
<dbReference type="Proteomes" id="UP000669133">
    <property type="component" value="Unassembled WGS sequence"/>
</dbReference>
<feature type="compositionally biased region" description="Acidic residues" evidence="1">
    <location>
        <begin position="843"/>
        <end position="855"/>
    </location>
</feature>
<evidence type="ECO:0000313" key="3">
    <source>
        <dbReference type="Proteomes" id="UP000669133"/>
    </source>
</evidence>
<feature type="compositionally biased region" description="Basic and acidic residues" evidence="1">
    <location>
        <begin position="670"/>
        <end position="683"/>
    </location>
</feature>
<feature type="compositionally biased region" description="Polar residues" evidence="1">
    <location>
        <begin position="312"/>
        <end position="324"/>
    </location>
</feature>
<feature type="region of interest" description="Disordered" evidence="1">
    <location>
        <begin position="36"/>
        <end position="97"/>
    </location>
</feature>
<feature type="compositionally biased region" description="Low complexity" evidence="1">
    <location>
        <begin position="78"/>
        <end position="94"/>
    </location>
</feature>
<dbReference type="OrthoDB" id="4026111at2759"/>
<accession>A0A8H7ZGB0</accession>
<feature type="region of interest" description="Disordered" evidence="1">
    <location>
        <begin position="204"/>
        <end position="238"/>
    </location>
</feature>
<comment type="caution">
    <text evidence="2">The sequence shown here is derived from an EMBL/GenBank/DDBJ whole genome shotgun (WGS) entry which is preliminary data.</text>
</comment>
<protein>
    <submittedName>
        <fullName evidence="2">Uncharacterized protein</fullName>
    </submittedName>
</protein>
<feature type="compositionally biased region" description="Basic residues" evidence="1">
    <location>
        <begin position="204"/>
        <end position="218"/>
    </location>
</feature>
<dbReference type="RefSeq" id="XP_067547649.1">
    <property type="nucleotide sequence ID" value="XM_067693094.1"/>
</dbReference>
<organism evidence="2 3">
    <name type="scientific">Candida metapsilosis</name>
    <dbReference type="NCBI Taxonomy" id="273372"/>
    <lineage>
        <taxon>Eukaryota</taxon>
        <taxon>Fungi</taxon>
        <taxon>Dikarya</taxon>
        <taxon>Ascomycota</taxon>
        <taxon>Saccharomycotina</taxon>
        <taxon>Pichiomycetes</taxon>
        <taxon>Debaryomycetaceae</taxon>
        <taxon>Candida/Lodderomyces clade</taxon>
        <taxon>Candida</taxon>
    </lineage>
</organism>
<sequence length="875" mass="95426">MTRVRKFFDKLITDSGTRNRPAVNYNPYIDKPISQQSLEGKSLRRRGRRRKKTSLVSLSNGNEVEGQDVINENMDQESLTTSSKPYSSLKSASPPLSPVNSIRQSFANANNNVANGMHSTAHTPILPNQNSISSSLELSPIGSASSITSSFNLPTVGHHDGFYSLVKVDKLKFSQRGTLLNFKTREGNGSEVFVCDENGRKIRKRKSRRKRRSVRRRLSLSSQSVREGNGEEEMEEEAVDAVGITRNDSIVRGNGSFVSIATTATTATTLTTTPVNRVEGSLCDPTGIPATTSTHSRSSTTNKQRSSKHLNESNSIPNGKTTDATVPATPYNSPARFGSQFDPCFNINNFKVNIIPDVASYQPSFLKRRNSVRTLESRVATPNTITNTTNTTNNSNGTRVPTESSVASTTSLGAGDVSKSAAASLHHQQVEFGKKFTCVVEEGLKSSSLSAHASIRDVKNEYGFKVGGYDGDRGVAIDDATTDLQSLSSMQLSHYHVDCDEFEENVPLLGKQKQGGGAKGDAEYSETVDMTTSCGEYRDLSSAAQADDGDKYDHKWFIQVKDRLHHYYNAKLIKLKRIKLRNQSSKGEEEEEAGTSEVEKVKQLRNLFQHSVVATSAAAATAAATASTTAAPVAPVATPTTSNSTLNLQSGLYSHQNKRSSKINVVENGTTHKDDKDEFDAAHESQSQSYTVDSDGFYVADETEKEDDLTGAIYFIKNDKEEESNDDYGIGNGNGVRNVPDVVTASLRMSRVLYYHRQQLQRQFKFAPSSLTRGKNKVSGEMATLNGLSHHGHNNGSQVVKPDSSTKLTSMMMMMTPATTTTTMSKLASSKDLQIIELHSPCEAEESSSNDGDDEQSYRGRFDSDVASSIVSLAV</sequence>
<gene>
    <name evidence="2" type="ORF">I9W82_004061</name>
</gene>
<evidence type="ECO:0000256" key="1">
    <source>
        <dbReference type="SAM" id="MobiDB-lite"/>
    </source>
</evidence>
<feature type="region of interest" description="Disordered" evidence="1">
    <location>
        <begin position="670"/>
        <end position="691"/>
    </location>
</feature>
<evidence type="ECO:0000313" key="2">
    <source>
        <dbReference type="EMBL" id="KAG5418533.1"/>
    </source>
</evidence>
<feature type="region of interest" description="Disordered" evidence="1">
    <location>
        <begin position="841"/>
        <end position="862"/>
    </location>
</feature>
<feature type="region of interest" description="Disordered" evidence="1">
    <location>
        <begin position="277"/>
        <end position="331"/>
    </location>
</feature>
<keyword evidence="3" id="KW-1185">Reference proteome</keyword>
<dbReference type="GeneID" id="93652690"/>
<dbReference type="AlphaFoldDB" id="A0A8H7ZGB0"/>
<feature type="compositionally biased region" description="Low complexity" evidence="1">
    <location>
        <begin position="291"/>
        <end position="301"/>
    </location>
</feature>
<proteinExistence type="predicted"/>
<feature type="compositionally biased region" description="Basic residues" evidence="1">
    <location>
        <begin position="43"/>
        <end position="53"/>
    </location>
</feature>
<reference evidence="2 3" key="1">
    <citation type="submission" date="2020-12" db="EMBL/GenBank/DDBJ databases">
        <title>Effect of drift, selection, and recombination on the evolution of hybrid genomes in Candida yeast pathogens.</title>
        <authorList>
            <person name="Mixao V."/>
            <person name="Ksiezopolska E."/>
            <person name="Saus E."/>
            <person name="Boekhout T."/>
            <person name="Gacser A."/>
            <person name="Gabaldon T."/>
        </authorList>
    </citation>
    <scope>NUCLEOTIDE SEQUENCE [LARGE SCALE GENOMIC DNA]</scope>
    <source>
        <strain evidence="2 3">BP57</strain>
    </source>
</reference>